<dbReference type="EC" id="6.-.-.-" evidence="2"/>
<dbReference type="HAMAP" id="MF_01867">
    <property type="entry name" value="BshC"/>
    <property type="match status" value="1"/>
</dbReference>
<dbReference type="GO" id="GO:0016874">
    <property type="term" value="F:ligase activity"/>
    <property type="evidence" value="ECO:0007669"/>
    <property type="project" value="UniProtKB-UniRule"/>
</dbReference>
<dbReference type="InterPro" id="IPR055398">
    <property type="entry name" value="Rossmann-like_BshC"/>
</dbReference>
<feature type="domain" description="Bacillithiol biosynthesis BshC C-terminal coiled-coil" evidence="4">
    <location>
        <begin position="382"/>
        <end position="536"/>
    </location>
</feature>
<dbReference type="AlphaFoldDB" id="A0A316U2P4"/>
<gene>
    <name evidence="2 5" type="primary">bshC</name>
    <name evidence="5" type="ORF">DDZ15_04785</name>
</gene>
<dbReference type="Pfam" id="PF10079">
    <property type="entry name" value="Rossmann-like_BshC"/>
    <property type="match status" value="1"/>
</dbReference>
<dbReference type="OrthoDB" id="9765151at2"/>
<protein>
    <recommendedName>
        <fullName evidence="2">Putative cysteine ligase BshC</fullName>
        <ecNumber evidence="2">6.-.-.-</ecNumber>
    </recommendedName>
</protein>
<evidence type="ECO:0000259" key="4">
    <source>
        <dbReference type="Pfam" id="PF24850"/>
    </source>
</evidence>
<dbReference type="RefSeq" id="WP_109645422.1">
    <property type="nucleotide sequence ID" value="NZ_QGGB01000003.1"/>
</dbReference>
<dbReference type="NCBIfam" id="TIGR03998">
    <property type="entry name" value="thiol_BshC"/>
    <property type="match status" value="1"/>
</dbReference>
<evidence type="ECO:0000259" key="3">
    <source>
        <dbReference type="Pfam" id="PF10079"/>
    </source>
</evidence>
<dbReference type="InterPro" id="IPR011199">
    <property type="entry name" value="Bacillithiol_biosynth_BshC"/>
</dbReference>
<evidence type="ECO:0000256" key="1">
    <source>
        <dbReference type="ARBA" id="ARBA00022598"/>
    </source>
</evidence>
<proteinExistence type="inferred from homology"/>
<evidence type="ECO:0000313" key="6">
    <source>
        <dbReference type="Proteomes" id="UP000245533"/>
    </source>
</evidence>
<keyword evidence="1 2" id="KW-0436">Ligase</keyword>
<dbReference type="InterPro" id="IPR055399">
    <property type="entry name" value="CC_BshC"/>
</dbReference>
<accession>A0A316U2P4</accession>
<reference evidence="5 6" key="1">
    <citation type="submission" date="2018-05" db="EMBL/GenBank/DDBJ databases">
        <title>Rhodohalobacter halophilus gen. nov., sp. nov., a moderately halophilic member of the family Balneolaceae.</title>
        <authorList>
            <person name="Liu Z.-W."/>
        </authorList>
    </citation>
    <scope>NUCLEOTIDE SEQUENCE [LARGE SCALE GENOMIC DNA]</scope>
    <source>
        <strain evidence="5 6">8A47</strain>
    </source>
</reference>
<evidence type="ECO:0000313" key="5">
    <source>
        <dbReference type="EMBL" id="PWN07576.1"/>
    </source>
</evidence>
<organism evidence="5 6">
    <name type="scientific">Rhodohalobacter mucosus</name>
    <dbReference type="NCBI Taxonomy" id="2079485"/>
    <lineage>
        <taxon>Bacteria</taxon>
        <taxon>Pseudomonadati</taxon>
        <taxon>Balneolota</taxon>
        <taxon>Balneolia</taxon>
        <taxon>Balneolales</taxon>
        <taxon>Balneolaceae</taxon>
        <taxon>Rhodohalobacter</taxon>
    </lineage>
</organism>
<dbReference type="EMBL" id="QGGB01000003">
    <property type="protein sequence ID" value="PWN07576.1"/>
    <property type="molecule type" value="Genomic_DNA"/>
</dbReference>
<dbReference type="Proteomes" id="UP000245533">
    <property type="component" value="Unassembled WGS sequence"/>
</dbReference>
<evidence type="ECO:0000256" key="2">
    <source>
        <dbReference type="HAMAP-Rule" id="MF_01867"/>
    </source>
</evidence>
<name>A0A316U2P4_9BACT</name>
<comment type="similarity">
    <text evidence="2">Belongs to the BshC family.</text>
</comment>
<sequence>MNFKKTPPELLNFSTLFSDYLNRDKKILDFFEHDPLQENLAQAALNHYTFRGSRSHTVQLLHDYNSPFDPPRAVLSNIDSLEDENTYAVVTGQQPVLMGGTLFTVYKTLTAIIYCSHLNRDSGKRFVPVFWMGDEDHDFDEIASVTIPSGDTSLHLEWETEQNRDQRAADILLNSEFEKLKKVIKGTLGDTDFSNALWELIDTSYSQKQTAGNAFGKLMMEMFGKHGLILAGSNHEGIKDHTRPVLQAAIQKRQEIYHSLKATSDKLEDSGYHSQVMVQESNLFRIDEDGTRYKLEFSEGMWRDDSGHMPAVSTSELIGKLEENPAQFSPNVFLRPLLQDYLLPSIAYVGGPGEVSYFAQMKDTYRVFGQSMPVIIPRFSCTLIENAVHRAMENLPFTWTEYNQRIEDLESEFVSQSDKPDIESIINEWKEDVQELTEKMKPRVGEVDPTLENSAGKASAAFFNELDKLKGKMYRSVKQQESVQLNRISKVKNALFPMGNLQEREILFIYFMNKYGISVWDDLLELLSDEKPDFHFVIEL</sequence>
<comment type="caution">
    <text evidence="5">The sequence shown here is derived from an EMBL/GenBank/DDBJ whole genome shotgun (WGS) entry which is preliminary data.</text>
</comment>
<dbReference type="Pfam" id="PF24850">
    <property type="entry name" value="CC_BshC"/>
    <property type="match status" value="1"/>
</dbReference>
<dbReference type="PIRSF" id="PIRSF012535">
    <property type="entry name" value="UCP012535"/>
    <property type="match status" value="1"/>
</dbReference>
<feature type="domain" description="Bacillithiol biosynthesis BshC N-terminal Rossmann-like" evidence="3">
    <location>
        <begin position="14"/>
        <end position="378"/>
    </location>
</feature>
<keyword evidence="6" id="KW-1185">Reference proteome</keyword>